<evidence type="ECO:0000313" key="2">
    <source>
        <dbReference type="EMBL" id="JAG97391.1"/>
    </source>
</evidence>
<dbReference type="PANTHER" id="PTHR46137:SF3">
    <property type="entry name" value="OS05G0310600 PROTEIN"/>
    <property type="match status" value="1"/>
</dbReference>
<dbReference type="Pfam" id="PF04970">
    <property type="entry name" value="LRAT"/>
    <property type="match status" value="1"/>
</dbReference>
<dbReference type="InterPro" id="IPR007053">
    <property type="entry name" value="LRAT_dom"/>
</dbReference>
<name>A0A0D6R3T4_ARACU</name>
<dbReference type="PROSITE" id="PS51934">
    <property type="entry name" value="LRAT"/>
    <property type="match status" value="1"/>
</dbReference>
<reference evidence="2" key="1">
    <citation type="submission" date="2015-03" db="EMBL/GenBank/DDBJ databases">
        <title>A transcriptome of Araucaria cunninghamii, an australian fine timber species.</title>
        <authorList>
            <person name="Jing Yi C.J.Y."/>
            <person name="Yin San L.Y.S."/>
            <person name="Abdul Karim S.S."/>
            <person name="Wan Azmi N.N."/>
            <person name="Hercus R.R."/>
            <person name="Croft L.L."/>
        </authorList>
    </citation>
    <scope>NUCLEOTIDE SEQUENCE</scope>
    <source>
        <strain evidence="2">MI0301</strain>
        <tissue evidence="2">Leaf</tissue>
    </source>
</reference>
<dbReference type="PANTHER" id="PTHR46137">
    <property type="entry name" value="OS05G0310600 PROTEIN"/>
    <property type="match status" value="1"/>
</dbReference>
<feature type="domain" description="LRAT" evidence="1">
    <location>
        <begin position="20"/>
        <end position="169"/>
    </location>
</feature>
<protein>
    <recommendedName>
        <fullName evidence="1">LRAT domain-containing protein</fullName>
    </recommendedName>
</protein>
<accession>A0A0D6R3T4</accession>
<proteinExistence type="predicted"/>
<dbReference type="EMBL" id="GCKF01033446">
    <property type="protein sequence ID" value="JAG97391.1"/>
    <property type="molecule type" value="Transcribed_RNA"/>
</dbReference>
<organism evidence="2">
    <name type="scientific">Araucaria cunninghamii</name>
    <name type="common">Hoop pine</name>
    <name type="synonym">Moreton Bay pine</name>
    <dbReference type="NCBI Taxonomy" id="56994"/>
    <lineage>
        <taxon>Eukaryota</taxon>
        <taxon>Viridiplantae</taxon>
        <taxon>Streptophyta</taxon>
        <taxon>Embryophyta</taxon>
        <taxon>Tracheophyta</taxon>
        <taxon>Spermatophyta</taxon>
        <taxon>Pinopsida</taxon>
        <taxon>Pinidae</taxon>
        <taxon>Conifers II</taxon>
        <taxon>Araucariales</taxon>
        <taxon>Araucariaceae</taxon>
        <taxon>Araucaria</taxon>
    </lineage>
</organism>
<dbReference type="Gene3D" id="3.90.1720.10">
    <property type="entry name" value="endopeptidase domain like (from Nostoc punctiforme)"/>
    <property type="match status" value="1"/>
</dbReference>
<dbReference type="AlphaFoldDB" id="A0A0D6R3T4"/>
<evidence type="ECO:0000259" key="1">
    <source>
        <dbReference type="PROSITE" id="PS51934"/>
    </source>
</evidence>
<sequence>MGLLSNRISRDDLKPGEHIYSWRSAYSYAHHGIYVGDNKVIHFIQGRGNEVTTGNAIDLLLLSSGPSQNDKVCQTCNYQRNNNGVISSCLDCFLAGGNLYRFEYGVKTSLFVAKARGGTCTLAESDSPETVIHRAKYLLENGFGCYNIFKNNCEDFSIYCKTGLLVTDGSGIGPSGQTASVVGAFTAVFSSPLRFLITNTPTLSVIAGGLYCLSRYAADIGIRRDVTRVPVENLAVRVGQNDSQDIASMGRGPLIQL</sequence>